<dbReference type="GO" id="GO:0005509">
    <property type="term" value="F:calcium ion binding"/>
    <property type="evidence" value="ECO:0007669"/>
    <property type="project" value="InterPro"/>
</dbReference>
<proteinExistence type="predicted"/>
<dbReference type="AlphaFoldDB" id="A0A176RVX8"/>
<dbReference type="GO" id="GO:0005576">
    <property type="term" value="C:extracellular region"/>
    <property type="evidence" value="ECO:0007669"/>
    <property type="project" value="UniProtKB-SubCell"/>
</dbReference>
<dbReference type="Pfam" id="PF00353">
    <property type="entry name" value="HemolysinCabind"/>
    <property type="match status" value="1"/>
</dbReference>
<name>A0A176RVX8_9GAMM</name>
<dbReference type="InterPro" id="IPR011042">
    <property type="entry name" value="6-blade_b-propeller_TolB-like"/>
</dbReference>
<dbReference type="Pfam" id="PF06739">
    <property type="entry name" value="SBBP"/>
    <property type="match status" value="1"/>
</dbReference>
<dbReference type="Gene3D" id="2.120.10.30">
    <property type="entry name" value="TolB, C-terminal domain"/>
    <property type="match status" value="1"/>
</dbReference>
<dbReference type="SUPFAM" id="SSF51120">
    <property type="entry name" value="beta-Roll"/>
    <property type="match status" value="1"/>
</dbReference>
<protein>
    <submittedName>
        <fullName evidence="5">Uncharacterized protein</fullName>
    </submittedName>
</protein>
<keyword evidence="3" id="KW-0106">Calcium</keyword>
<dbReference type="Gene3D" id="2.150.10.10">
    <property type="entry name" value="Serralysin-like metalloprotease, C-terminal"/>
    <property type="match status" value="2"/>
</dbReference>
<dbReference type="PANTHER" id="PTHR38340">
    <property type="entry name" value="S-LAYER PROTEIN"/>
    <property type="match status" value="1"/>
</dbReference>
<dbReference type="InterPro" id="IPR018511">
    <property type="entry name" value="Hemolysin-typ_Ca-bd_CS"/>
</dbReference>
<evidence type="ECO:0000256" key="3">
    <source>
        <dbReference type="ARBA" id="ARBA00022837"/>
    </source>
</evidence>
<dbReference type="PATRIC" id="fig|1003181.4.peg.5892"/>
<evidence type="ECO:0000256" key="4">
    <source>
        <dbReference type="SAM" id="MobiDB-lite"/>
    </source>
</evidence>
<accession>A0A176RVX8</accession>
<evidence type="ECO:0000256" key="2">
    <source>
        <dbReference type="ARBA" id="ARBA00022525"/>
    </source>
</evidence>
<dbReference type="Gene3D" id="2.130.10.10">
    <property type="entry name" value="YVTN repeat-like/Quinoprotein amine dehydrogenase"/>
    <property type="match status" value="1"/>
</dbReference>
<reference evidence="5 6" key="1">
    <citation type="submission" date="2016-05" db="EMBL/GenBank/DDBJ databases">
        <title>Single-cell genome of chain-forming Candidatus Thiomargarita nelsonii and comparison to other large sulfur-oxidizing bacteria.</title>
        <authorList>
            <person name="Winkel M."/>
            <person name="Salman V."/>
            <person name="Woyke T."/>
            <person name="Schulz-Vogt H."/>
            <person name="Richter M."/>
            <person name="Flood B."/>
            <person name="Bailey J."/>
            <person name="Amann R."/>
            <person name="Mussmann M."/>
        </authorList>
    </citation>
    <scope>NUCLEOTIDE SEQUENCE [LARGE SCALE GENOMIC DNA]</scope>
    <source>
        <strain evidence="5 6">THI036</strain>
    </source>
</reference>
<dbReference type="InterPro" id="IPR050557">
    <property type="entry name" value="RTX_toxin/Mannuronan_C5-epim"/>
</dbReference>
<dbReference type="InterPro" id="IPR015943">
    <property type="entry name" value="WD40/YVTN_repeat-like_dom_sf"/>
</dbReference>
<sequence length="604" mass="63899">MYIIVNKEAFIMNKLSFLWVGVIALQASVAYAGTQTYTVDADFDLGVMVGVEHSTPDQLQLSTVASVLPFIWIANSGENTVSKIDTVTGCELGRYLTGPGNEDPSRTTVDINGDLWVGNRESNTATKFLLNPPAGATSQPDNVDCTINPASVLPWGTDVAMALRINVDSGPRALAVDALNNVWIGGSGQNMGYYNGTTGIQIKNIHVGRTCYGALIDGNGTLWVSNKNTAYLTRIDNPDAPGNGHTMSFIPTGDGWVYGISIDQQGYIYTSGYTNNRLRQLDPATNTWNYSVSISGGGYGRGVAVGLDGDVWVAHSSTHRVTRHNAADGSLIATVGVGNTPTGVATAADGKIWVTNYNSNSVMRIDPNTNLEDFTRTGHTSPYNYSDMTGIISRNITTKIGTWTVSYQEAGVCHATVSWTDDTPEDSTITVTAESSEDNVNWSDAEQIQDGVEFPTVENAEFIRLVVEFSASTGIQETPILYDLTIDTTSCNPCDDVANCTLIGTNGADVLIGTIGDDVICGLDGNDSLYGSSGTDILCGGDGNDKLYGDSGTDWLQGGAGNDRLYGGTSDDLLEGGDGDDRHSGGSGSDTCIDNDAGDSFSSC</sequence>
<dbReference type="InterPro" id="IPR011049">
    <property type="entry name" value="Serralysin-like_metalloprot_C"/>
</dbReference>
<dbReference type="InterPro" id="IPR001343">
    <property type="entry name" value="Hemolysn_Ca-bd"/>
</dbReference>
<dbReference type="PRINTS" id="PR00313">
    <property type="entry name" value="CABNDNGRPT"/>
</dbReference>
<dbReference type="SUPFAM" id="SSF63829">
    <property type="entry name" value="Calcium-dependent phosphotriesterase"/>
    <property type="match status" value="1"/>
</dbReference>
<dbReference type="Proteomes" id="UP000076962">
    <property type="component" value="Unassembled WGS sequence"/>
</dbReference>
<keyword evidence="6" id="KW-1185">Reference proteome</keyword>
<gene>
    <name evidence="5" type="ORF">THIOM_004465</name>
</gene>
<evidence type="ECO:0000313" key="6">
    <source>
        <dbReference type="Proteomes" id="UP000076962"/>
    </source>
</evidence>
<dbReference type="PANTHER" id="PTHR38340:SF1">
    <property type="entry name" value="S-LAYER PROTEIN"/>
    <property type="match status" value="1"/>
</dbReference>
<evidence type="ECO:0000313" key="5">
    <source>
        <dbReference type="EMBL" id="OAD19875.1"/>
    </source>
</evidence>
<evidence type="ECO:0000256" key="1">
    <source>
        <dbReference type="ARBA" id="ARBA00004613"/>
    </source>
</evidence>
<dbReference type="PROSITE" id="PS00330">
    <property type="entry name" value="HEMOLYSIN_CALCIUM"/>
    <property type="match status" value="1"/>
</dbReference>
<feature type="region of interest" description="Disordered" evidence="4">
    <location>
        <begin position="567"/>
        <end position="604"/>
    </location>
</feature>
<comment type="caution">
    <text evidence="5">The sequence shown here is derived from an EMBL/GenBank/DDBJ whole genome shotgun (WGS) entry which is preliminary data.</text>
</comment>
<dbReference type="EMBL" id="LUTY01002633">
    <property type="protein sequence ID" value="OAD19875.1"/>
    <property type="molecule type" value="Genomic_DNA"/>
</dbReference>
<keyword evidence="2" id="KW-0964">Secreted</keyword>
<dbReference type="InterPro" id="IPR010620">
    <property type="entry name" value="SBBP_repeat"/>
</dbReference>
<comment type="subcellular location">
    <subcellularLocation>
        <location evidence="1">Secreted</location>
    </subcellularLocation>
</comment>
<organism evidence="5 6">
    <name type="scientific">Candidatus Thiomargarita nelsonii</name>
    <dbReference type="NCBI Taxonomy" id="1003181"/>
    <lineage>
        <taxon>Bacteria</taxon>
        <taxon>Pseudomonadati</taxon>
        <taxon>Pseudomonadota</taxon>
        <taxon>Gammaproteobacteria</taxon>
        <taxon>Thiotrichales</taxon>
        <taxon>Thiotrichaceae</taxon>
        <taxon>Thiomargarita</taxon>
    </lineage>
</organism>